<feature type="domain" description="Aminoglycoside phosphotransferase" evidence="8">
    <location>
        <begin position="50"/>
        <end position="282"/>
    </location>
</feature>
<sequence>MTVQDTLVDTSAPATSIAYQFLDDADVIAFARLHVADQYPAFAQAAALQVEEIGDGNINYVYRVCTPDRLASVIVKQGLPWVRIIGESWPLSLVRVRIEAETLAFEAECAADLVPALYHFDDARSAIVMEDIGDHRNLRHAFIEKAALPFLGEHMGRFLATTLYRSSDLALDAHDKKARVARFINPDQCKITEDLFFLDPFCDHERNSINPALRSDAEALWSDQQLKVEVAELKLRFLSTPEALLHGDLHAGSIFVREDSTKIIDPEFAFFGPAGFDIGSWMAGLWLAACAHTELEAGANKGYIEQLCAHAVTSWEAFATQYQAQAVTSIDASFAVAGVAERCLQRMLSDAIGYAGCELVRRTLGLAHVLELESISEEGARAKAERRALALGRELILQRHALSDMVVLDATIRRHLS</sequence>
<accession>A0A558HEF8</accession>
<evidence type="ECO:0000256" key="4">
    <source>
        <dbReference type="ARBA" id="ARBA00022679"/>
    </source>
</evidence>
<protein>
    <recommendedName>
        <fullName evidence="3">S-methyl-5-thioribose kinase</fullName>
        <ecNumber evidence="3">2.7.1.100</ecNumber>
    </recommendedName>
</protein>
<dbReference type="STRING" id="553385.GCA_000591415_01895"/>
<comment type="similarity">
    <text evidence="1">Belongs to the methylthioribose kinase family.</text>
</comment>
<keyword evidence="6 9" id="KW-0418">Kinase</keyword>
<reference evidence="9 10" key="1">
    <citation type="submission" date="2019-07" db="EMBL/GenBank/DDBJ databases">
        <title>Diversity of Bacteria from Kongsfjorden, Arctic.</title>
        <authorList>
            <person name="Yu Y."/>
        </authorList>
    </citation>
    <scope>NUCLEOTIDE SEQUENCE [LARGE SCALE GENOMIC DNA]</scope>
    <source>
        <strain evidence="9 10">SM1923</strain>
    </source>
</reference>
<dbReference type="Pfam" id="PF01636">
    <property type="entry name" value="APH"/>
    <property type="match status" value="1"/>
</dbReference>
<dbReference type="PANTHER" id="PTHR34273:SF2">
    <property type="entry name" value="METHYLTHIORIBOSE KINASE"/>
    <property type="match status" value="1"/>
</dbReference>
<dbReference type="InterPro" id="IPR002575">
    <property type="entry name" value="Aminoglycoside_PTrfase"/>
</dbReference>
<organism evidence="9 10">
    <name type="scientific">Cobetia crustatorum</name>
    <dbReference type="NCBI Taxonomy" id="553385"/>
    <lineage>
        <taxon>Bacteria</taxon>
        <taxon>Pseudomonadati</taxon>
        <taxon>Pseudomonadota</taxon>
        <taxon>Gammaproteobacteria</taxon>
        <taxon>Oceanospirillales</taxon>
        <taxon>Halomonadaceae</taxon>
        <taxon>Cobetia</taxon>
    </lineage>
</organism>
<dbReference type="InterPro" id="IPR011009">
    <property type="entry name" value="Kinase-like_dom_sf"/>
</dbReference>
<dbReference type="PANTHER" id="PTHR34273">
    <property type="entry name" value="METHYLTHIORIBOSE KINASE"/>
    <property type="match status" value="1"/>
</dbReference>
<evidence type="ECO:0000256" key="6">
    <source>
        <dbReference type="ARBA" id="ARBA00022777"/>
    </source>
</evidence>
<evidence type="ECO:0000256" key="5">
    <source>
        <dbReference type="ARBA" id="ARBA00022741"/>
    </source>
</evidence>
<dbReference type="Gene3D" id="3.90.1200.10">
    <property type="match status" value="1"/>
</dbReference>
<keyword evidence="7" id="KW-0067">ATP-binding</keyword>
<dbReference type="RefSeq" id="WP_144728065.1">
    <property type="nucleotide sequence ID" value="NZ_CAWOWR010000044.1"/>
</dbReference>
<dbReference type="EC" id="2.7.1.100" evidence="3"/>
<comment type="caution">
    <text evidence="9">The sequence shown here is derived from an EMBL/GenBank/DDBJ whole genome shotgun (WGS) entry which is preliminary data.</text>
</comment>
<dbReference type="PIRSF" id="PIRSF031134">
    <property type="entry name" value="MTRK"/>
    <property type="match status" value="1"/>
</dbReference>
<dbReference type="GO" id="GO:0009086">
    <property type="term" value="P:methionine biosynthetic process"/>
    <property type="evidence" value="ECO:0007669"/>
    <property type="project" value="InterPro"/>
</dbReference>
<keyword evidence="5" id="KW-0547">Nucleotide-binding</keyword>
<evidence type="ECO:0000256" key="2">
    <source>
        <dbReference type="ARBA" id="ARBA00011738"/>
    </source>
</evidence>
<dbReference type="AlphaFoldDB" id="A0A558HEF8"/>
<name>A0A558HEF8_9GAMM</name>
<dbReference type="Proteomes" id="UP000319941">
    <property type="component" value="Unassembled WGS sequence"/>
</dbReference>
<evidence type="ECO:0000256" key="3">
    <source>
        <dbReference type="ARBA" id="ARBA00012128"/>
    </source>
</evidence>
<dbReference type="GO" id="GO:0046522">
    <property type="term" value="F:S-methyl-5-thioribose kinase activity"/>
    <property type="evidence" value="ECO:0007669"/>
    <property type="project" value="UniProtKB-EC"/>
</dbReference>
<keyword evidence="10" id="KW-1185">Reference proteome</keyword>
<gene>
    <name evidence="9" type="primary">mtnK</name>
    <name evidence="9" type="ORF">FQP86_16670</name>
</gene>
<comment type="subunit">
    <text evidence="2">Homodimer.</text>
</comment>
<dbReference type="OrthoDB" id="9777791at2"/>
<keyword evidence="4 9" id="KW-0808">Transferase</keyword>
<dbReference type="GO" id="GO:0005524">
    <property type="term" value="F:ATP binding"/>
    <property type="evidence" value="ECO:0007669"/>
    <property type="project" value="UniProtKB-KW"/>
</dbReference>
<dbReference type="EMBL" id="VNFH01000014">
    <property type="protein sequence ID" value="TVU67502.1"/>
    <property type="molecule type" value="Genomic_DNA"/>
</dbReference>
<proteinExistence type="inferred from homology"/>
<dbReference type="SUPFAM" id="SSF56112">
    <property type="entry name" value="Protein kinase-like (PK-like)"/>
    <property type="match status" value="1"/>
</dbReference>
<evidence type="ECO:0000259" key="8">
    <source>
        <dbReference type="Pfam" id="PF01636"/>
    </source>
</evidence>
<evidence type="ECO:0000256" key="7">
    <source>
        <dbReference type="ARBA" id="ARBA00022840"/>
    </source>
</evidence>
<dbReference type="NCBIfam" id="TIGR01767">
    <property type="entry name" value="MTRK"/>
    <property type="match status" value="1"/>
</dbReference>
<evidence type="ECO:0000313" key="9">
    <source>
        <dbReference type="EMBL" id="TVU67502.1"/>
    </source>
</evidence>
<dbReference type="InterPro" id="IPR009212">
    <property type="entry name" value="Methylthioribose_kinase"/>
</dbReference>
<dbReference type="Gene3D" id="3.30.200.20">
    <property type="entry name" value="Phosphorylase Kinase, domain 1"/>
    <property type="match status" value="1"/>
</dbReference>
<evidence type="ECO:0000313" key="10">
    <source>
        <dbReference type="Proteomes" id="UP000319941"/>
    </source>
</evidence>
<evidence type="ECO:0000256" key="1">
    <source>
        <dbReference type="ARBA" id="ARBA00010165"/>
    </source>
</evidence>